<dbReference type="InterPro" id="IPR019734">
    <property type="entry name" value="TPR_rpt"/>
</dbReference>
<gene>
    <name evidence="3" type="ORF">Ssi02_32010</name>
</gene>
<dbReference type="InterPro" id="IPR011990">
    <property type="entry name" value="TPR-like_helical_dom_sf"/>
</dbReference>
<evidence type="ECO:0000313" key="3">
    <source>
        <dbReference type="EMBL" id="GII92970.1"/>
    </source>
</evidence>
<name>A0A919V5G0_9ACTN</name>
<dbReference type="EMBL" id="BOOW01000020">
    <property type="protein sequence ID" value="GII92970.1"/>
    <property type="molecule type" value="Genomic_DNA"/>
</dbReference>
<dbReference type="GO" id="GO:0043531">
    <property type="term" value="F:ADP binding"/>
    <property type="evidence" value="ECO:0007669"/>
    <property type="project" value="InterPro"/>
</dbReference>
<proteinExistence type="predicted"/>
<sequence length="801" mass="88375">METIKEGNDRGLPPGETHAEMSGHSRDVVQAGNVSGGVHFYGQWRDKRQGGRTPRQLLAAIKGFVNRTDELGRLNAALAEESPTHSAVYVIVGTAGVGKTSLALQWANQAQSNFPDGQLYINLRGYDPGEPVKPEEALHRFLSALGVPSAAVPRDRESAAAMYRSELADRRMLIVLDNAATVSQVRPLLPGNSHCLTVVTSRSRLSGLAVHNGAVRLKLDALIESECVVLLRTLTAEYRPHDDTEELVQLAALCARLPLALRVAAERAVCRPHMRLDELIADLRDTSALWNALSTGDDEDEGAVRSVFAWSYRALSIDCARMFRLLGLHPGADFGIGAAASLAEVSIRQARHLLDSLVAAHMVEQKAPDRYEFHDLLRAYARDQALLEETPESRLKALERVLDWYIHMTDAAQVWIMPKRERIALDLPHNGVSTPFLTYDQAVDWTELEQSNFLPVVHAALQAALDKQAWQLSLILWSTRPPTAVGIDWIELGQLGLQASRRLNDRAGEAGSLKSLGFTYASANQLAKSVEHHEAALAVYVELGDRQGEAAALNAIGITHLRSRDLPAAERRLRQAGLLFESLGSTYWSAVVSSNLASVYYHAGRLEEADEVGIRALNLHRELGNKNTIGNALYLRSCIHLDRGELEQALEAAQEAYEIALSLRSHALEGFWLLALGDAQHALGRGDEALVSYQRSAVLHRRSGNRSREALAWQAAGRVYHRGGRHGEAADFHRQAAVVQRELGFRWHEATALEDLAEALSESDADAGREQWRRALGLISDYSDPRALRMRQRIRERLGGE</sequence>
<keyword evidence="4" id="KW-1185">Reference proteome</keyword>
<accession>A0A919V5G0</accession>
<evidence type="ECO:0000256" key="1">
    <source>
        <dbReference type="SAM" id="MobiDB-lite"/>
    </source>
</evidence>
<dbReference type="PANTHER" id="PTHR47691:SF3">
    <property type="entry name" value="HTH-TYPE TRANSCRIPTIONAL REGULATOR RV0890C-RELATED"/>
    <property type="match status" value="1"/>
</dbReference>
<dbReference type="Gene3D" id="1.25.40.10">
    <property type="entry name" value="Tetratricopeptide repeat domain"/>
    <property type="match status" value="2"/>
</dbReference>
<dbReference type="PANTHER" id="PTHR47691">
    <property type="entry name" value="REGULATOR-RELATED"/>
    <property type="match status" value="1"/>
</dbReference>
<dbReference type="AlphaFoldDB" id="A0A919V5G0"/>
<dbReference type="SMART" id="SM00028">
    <property type="entry name" value="TPR"/>
    <property type="match status" value="6"/>
</dbReference>
<dbReference type="Proteomes" id="UP000606172">
    <property type="component" value="Unassembled WGS sequence"/>
</dbReference>
<organism evidence="3 4">
    <name type="scientific">Sinosporangium siamense</name>
    <dbReference type="NCBI Taxonomy" id="1367973"/>
    <lineage>
        <taxon>Bacteria</taxon>
        <taxon>Bacillati</taxon>
        <taxon>Actinomycetota</taxon>
        <taxon>Actinomycetes</taxon>
        <taxon>Streptosporangiales</taxon>
        <taxon>Streptosporangiaceae</taxon>
        <taxon>Sinosporangium</taxon>
    </lineage>
</organism>
<dbReference type="SUPFAM" id="SSF52540">
    <property type="entry name" value="P-loop containing nucleoside triphosphate hydrolases"/>
    <property type="match status" value="1"/>
</dbReference>
<dbReference type="InterPro" id="IPR049945">
    <property type="entry name" value="AAA_22"/>
</dbReference>
<dbReference type="Pfam" id="PF13401">
    <property type="entry name" value="AAA_22"/>
    <property type="match status" value="1"/>
</dbReference>
<dbReference type="Gene3D" id="3.40.50.300">
    <property type="entry name" value="P-loop containing nucleotide triphosphate hydrolases"/>
    <property type="match status" value="1"/>
</dbReference>
<protein>
    <recommendedName>
        <fullName evidence="2">ORC1/DEAH AAA+ ATPase domain-containing protein</fullName>
    </recommendedName>
</protein>
<feature type="region of interest" description="Disordered" evidence="1">
    <location>
        <begin position="1"/>
        <end position="23"/>
    </location>
</feature>
<reference evidence="3" key="1">
    <citation type="submission" date="2021-01" db="EMBL/GenBank/DDBJ databases">
        <title>Whole genome shotgun sequence of Sinosporangium siamense NBRC 109515.</title>
        <authorList>
            <person name="Komaki H."/>
            <person name="Tamura T."/>
        </authorList>
    </citation>
    <scope>NUCLEOTIDE SEQUENCE</scope>
    <source>
        <strain evidence="3">NBRC 109515</strain>
    </source>
</reference>
<dbReference type="Pfam" id="PF13424">
    <property type="entry name" value="TPR_12"/>
    <property type="match status" value="2"/>
</dbReference>
<dbReference type="PRINTS" id="PR00364">
    <property type="entry name" value="DISEASERSIST"/>
</dbReference>
<feature type="domain" description="ORC1/DEAH AAA+ ATPase" evidence="2">
    <location>
        <begin position="87"/>
        <end position="183"/>
    </location>
</feature>
<dbReference type="InterPro" id="IPR027417">
    <property type="entry name" value="P-loop_NTPase"/>
</dbReference>
<evidence type="ECO:0000259" key="2">
    <source>
        <dbReference type="Pfam" id="PF13401"/>
    </source>
</evidence>
<evidence type="ECO:0000313" key="4">
    <source>
        <dbReference type="Proteomes" id="UP000606172"/>
    </source>
</evidence>
<dbReference type="SUPFAM" id="SSF48452">
    <property type="entry name" value="TPR-like"/>
    <property type="match status" value="2"/>
</dbReference>
<comment type="caution">
    <text evidence="3">The sequence shown here is derived from an EMBL/GenBank/DDBJ whole genome shotgun (WGS) entry which is preliminary data.</text>
</comment>